<dbReference type="OrthoDB" id="672807at2"/>
<dbReference type="RefSeq" id="WP_039473298.1">
    <property type="nucleotide sequence ID" value="NZ_JSYN01000005.1"/>
</dbReference>
<dbReference type="PROSITE" id="PS51257">
    <property type="entry name" value="PROKAR_LIPOPROTEIN"/>
    <property type="match status" value="1"/>
</dbReference>
<dbReference type="Proteomes" id="UP000031246">
    <property type="component" value="Unassembled WGS sequence"/>
</dbReference>
<sequence length="140" mass="14684">MKKLSLIICLLAFSAVVFSGCKKKDGTGSGTDLNKPYKVKFVGTVSAGSKISSAVVVWGVNNTAFSSLSGTSWTKEYDLIEKDLRAFTDNPTKNIGFGIQADGKDANATAKVEIFVNGTSVKVANGSGATLSPDATYIFD</sequence>
<keyword evidence="1" id="KW-0732">Signal</keyword>
<name>A0A0C1FUN7_9SPHI</name>
<organism evidence="2 3">
    <name type="scientific">Pedobacter kyungheensis</name>
    <dbReference type="NCBI Taxonomy" id="1069985"/>
    <lineage>
        <taxon>Bacteria</taxon>
        <taxon>Pseudomonadati</taxon>
        <taxon>Bacteroidota</taxon>
        <taxon>Sphingobacteriia</taxon>
        <taxon>Sphingobacteriales</taxon>
        <taxon>Sphingobacteriaceae</taxon>
        <taxon>Pedobacter</taxon>
    </lineage>
</organism>
<evidence type="ECO:0000313" key="2">
    <source>
        <dbReference type="EMBL" id="KIA95543.1"/>
    </source>
</evidence>
<protein>
    <submittedName>
        <fullName evidence="2">Uncharacterized protein</fullName>
    </submittedName>
</protein>
<comment type="caution">
    <text evidence="2">The sequence shown here is derived from an EMBL/GenBank/DDBJ whole genome shotgun (WGS) entry which is preliminary data.</text>
</comment>
<dbReference type="AlphaFoldDB" id="A0A0C1FUN7"/>
<dbReference type="EMBL" id="JSYN01000005">
    <property type="protein sequence ID" value="KIA95543.1"/>
    <property type="molecule type" value="Genomic_DNA"/>
</dbReference>
<evidence type="ECO:0000313" key="3">
    <source>
        <dbReference type="Proteomes" id="UP000031246"/>
    </source>
</evidence>
<proteinExistence type="predicted"/>
<evidence type="ECO:0000256" key="1">
    <source>
        <dbReference type="SAM" id="SignalP"/>
    </source>
</evidence>
<feature type="chain" id="PRO_5002132613" evidence="1">
    <location>
        <begin position="20"/>
        <end position="140"/>
    </location>
</feature>
<accession>A0A0C1FUN7</accession>
<feature type="signal peptide" evidence="1">
    <location>
        <begin position="1"/>
        <end position="19"/>
    </location>
</feature>
<gene>
    <name evidence="2" type="ORF">OC25_06845</name>
</gene>
<reference evidence="2 3" key="1">
    <citation type="submission" date="2014-10" db="EMBL/GenBank/DDBJ databases">
        <title>Pedobacter Kyungheensis.</title>
        <authorList>
            <person name="Anderson B.M."/>
            <person name="Newman J.D."/>
        </authorList>
    </citation>
    <scope>NUCLEOTIDE SEQUENCE [LARGE SCALE GENOMIC DNA]</scope>
    <source>
        <strain evidence="2 3">KACC 16221</strain>
    </source>
</reference>
<keyword evidence="3" id="KW-1185">Reference proteome</keyword>